<dbReference type="PANTHER" id="PTHR40758">
    <property type="entry name" value="CONSERVED PROTEIN"/>
    <property type="match status" value="1"/>
</dbReference>
<name>A0ABY2RVR0_9PSEU</name>
<accession>A0ABY2RVR0</accession>
<protein>
    <submittedName>
        <fullName evidence="3">Maleylpyruvate isomerase family mycothiol-dependent enzyme</fullName>
    </submittedName>
</protein>
<dbReference type="PANTHER" id="PTHR40758:SF1">
    <property type="entry name" value="CONSERVED PROTEIN"/>
    <property type="match status" value="1"/>
</dbReference>
<dbReference type="EMBL" id="SWMS01000026">
    <property type="protein sequence ID" value="TKG62573.1"/>
    <property type="molecule type" value="Genomic_DNA"/>
</dbReference>
<dbReference type="InterPro" id="IPR024344">
    <property type="entry name" value="MDMPI_metal-binding"/>
</dbReference>
<dbReference type="SUPFAM" id="SSF109854">
    <property type="entry name" value="DinB/YfiT-like putative metalloenzymes"/>
    <property type="match status" value="1"/>
</dbReference>
<dbReference type="Pfam" id="PF07398">
    <property type="entry name" value="MDMPI_C"/>
    <property type="match status" value="1"/>
</dbReference>
<evidence type="ECO:0000259" key="1">
    <source>
        <dbReference type="Pfam" id="PF07398"/>
    </source>
</evidence>
<dbReference type="Gene3D" id="1.20.120.450">
    <property type="entry name" value="dinb family like domain"/>
    <property type="match status" value="1"/>
</dbReference>
<keyword evidence="3" id="KW-0413">Isomerase</keyword>
<comment type="caution">
    <text evidence="3">The sequence shown here is derived from an EMBL/GenBank/DDBJ whole genome shotgun (WGS) entry which is preliminary data.</text>
</comment>
<dbReference type="RefSeq" id="WP_113644020.1">
    <property type="nucleotide sequence ID" value="NZ_SWMS01000026.1"/>
</dbReference>
<keyword evidence="4" id="KW-1185">Reference proteome</keyword>
<feature type="domain" description="Mycothiol-dependent maleylpyruvate isomerase metal-binding" evidence="2">
    <location>
        <begin position="9"/>
        <end position="135"/>
    </location>
</feature>
<dbReference type="InterPro" id="IPR017517">
    <property type="entry name" value="Maleyloyr_isom"/>
</dbReference>
<gene>
    <name evidence="3" type="ORF">FCN18_31485</name>
</gene>
<proteinExistence type="predicted"/>
<dbReference type="Pfam" id="PF11716">
    <property type="entry name" value="MDMPI_N"/>
    <property type="match status" value="1"/>
</dbReference>
<organism evidence="3 4">
    <name type="scientific">Prauserella endophytica</name>
    <dbReference type="NCBI Taxonomy" id="1592324"/>
    <lineage>
        <taxon>Bacteria</taxon>
        <taxon>Bacillati</taxon>
        <taxon>Actinomycetota</taxon>
        <taxon>Actinomycetes</taxon>
        <taxon>Pseudonocardiales</taxon>
        <taxon>Pseudonocardiaceae</taxon>
        <taxon>Prauserella</taxon>
        <taxon>Prauserella coralliicola group</taxon>
    </lineage>
</organism>
<dbReference type="GO" id="GO:0016853">
    <property type="term" value="F:isomerase activity"/>
    <property type="evidence" value="ECO:0007669"/>
    <property type="project" value="UniProtKB-KW"/>
</dbReference>
<evidence type="ECO:0000259" key="2">
    <source>
        <dbReference type="Pfam" id="PF11716"/>
    </source>
</evidence>
<reference evidence="3 4" key="1">
    <citation type="journal article" date="2015" name="Antonie Van Leeuwenhoek">
        <title>Prauserella endophytica sp. nov., an endophytic actinobacterium isolated from Tamarix taklamakanensis.</title>
        <authorList>
            <person name="Liu J.M."/>
            <person name="Habden X."/>
            <person name="Guo L."/>
            <person name="Tuo L."/>
            <person name="Jiang Z.K."/>
            <person name="Liu S.W."/>
            <person name="Liu X.F."/>
            <person name="Chen L."/>
            <person name="Li R.F."/>
            <person name="Zhang Y.Q."/>
            <person name="Sun C.H."/>
        </authorList>
    </citation>
    <scope>NUCLEOTIDE SEQUENCE [LARGE SCALE GENOMIC DNA]</scope>
    <source>
        <strain evidence="3 4">CGMCC 4.7182</strain>
    </source>
</reference>
<evidence type="ECO:0000313" key="4">
    <source>
        <dbReference type="Proteomes" id="UP000309992"/>
    </source>
</evidence>
<dbReference type="Proteomes" id="UP000309992">
    <property type="component" value="Unassembled WGS sequence"/>
</dbReference>
<evidence type="ECO:0000313" key="3">
    <source>
        <dbReference type="EMBL" id="TKG62573.1"/>
    </source>
</evidence>
<dbReference type="NCBIfam" id="TIGR03083">
    <property type="entry name" value="maleylpyruvate isomerase family mycothiol-dependent enzyme"/>
    <property type="match status" value="1"/>
</dbReference>
<feature type="domain" description="MDMPI C-terminal" evidence="1">
    <location>
        <begin position="148"/>
        <end position="239"/>
    </location>
</feature>
<sequence>MDVASWISALDEAGTRLADTAERTGLDADVPPCPGWRVRDVLRHTGGVHRWATTFVATGRTEPLPLANAEDIVDELPGDEELVPWFRDGHAALVAALRAAPEDLQCWTFLKAASPLAHWARRQAHETTVHRVDVESAAGAVTPVDPGLAADGVDELLACFGVRSRRLRLDPPRTLHVHATDTGDHWTARISTERAVVTRAEPEDSADSTVRGPAELLYLSLWNRAPLRGLEVTGDDTVVEKWPQIHAIRW</sequence>
<dbReference type="InterPro" id="IPR034660">
    <property type="entry name" value="DinB/YfiT-like"/>
</dbReference>
<dbReference type="InterPro" id="IPR010872">
    <property type="entry name" value="MDMPI_C-term_domain"/>
</dbReference>